<feature type="coiled-coil region" evidence="1">
    <location>
        <begin position="62"/>
        <end position="160"/>
    </location>
</feature>
<dbReference type="OrthoDB" id="5972940at2759"/>
<evidence type="ECO:0000313" key="2">
    <source>
        <dbReference type="Proteomes" id="UP000829291"/>
    </source>
</evidence>
<accession>A0A6J0BX21</accession>
<name>A0A6J0BX21_NEOLC</name>
<keyword evidence="1" id="KW-0175">Coiled coil</keyword>
<evidence type="ECO:0000313" key="3">
    <source>
        <dbReference type="RefSeq" id="XP_015519461.1"/>
    </source>
</evidence>
<evidence type="ECO:0000256" key="1">
    <source>
        <dbReference type="SAM" id="Coils"/>
    </source>
</evidence>
<dbReference type="AlphaFoldDB" id="A0A6J0BX21"/>
<organism evidence="3">
    <name type="scientific">Neodiprion lecontei</name>
    <name type="common">Redheaded pine sawfly</name>
    <dbReference type="NCBI Taxonomy" id="441921"/>
    <lineage>
        <taxon>Eukaryota</taxon>
        <taxon>Metazoa</taxon>
        <taxon>Ecdysozoa</taxon>
        <taxon>Arthropoda</taxon>
        <taxon>Hexapoda</taxon>
        <taxon>Insecta</taxon>
        <taxon>Pterygota</taxon>
        <taxon>Neoptera</taxon>
        <taxon>Endopterygota</taxon>
        <taxon>Hymenoptera</taxon>
        <taxon>Tenthredinoidea</taxon>
        <taxon>Diprionidae</taxon>
        <taxon>Diprioninae</taxon>
        <taxon>Neodiprion</taxon>
    </lineage>
</organism>
<dbReference type="RefSeq" id="XP_015519461.1">
    <property type="nucleotide sequence ID" value="XM_015663975.1"/>
</dbReference>
<gene>
    <name evidence="3" type="primary">LOC107224057</name>
</gene>
<dbReference type="Proteomes" id="UP000829291">
    <property type="component" value="Chromosome 3"/>
</dbReference>
<dbReference type="InParanoid" id="A0A6J0BX21"/>
<sequence>MARLKQKTLKLAREEYLKNQSKEDESLEITMEKATCPKCRGDGKESSGTHIQDLCPADRMKITQLISELARCTQEKHKVEADLAVSKAENEALQNQFQMLNNQLEGDKNKLFSQLSSTRAEMNKLKLQTSYALKLLTHQIMALERQSRRLVETVKDLLNDKMHLQDALVNQKMRVQILEGRIKKIKNSKNVKKLLQVNQQMMNKVSLKFDKDCQTEALENLPEIYTYSGLKVSRSSQDSHRCTKTTQIKSKRDLDESSTEAILLRELFFKRPSIDENEGLELLTLFQRN</sequence>
<dbReference type="GeneID" id="107224057"/>
<proteinExistence type="predicted"/>
<reference evidence="3" key="1">
    <citation type="submission" date="2025-08" db="UniProtKB">
        <authorList>
            <consortium name="RefSeq"/>
        </authorList>
    </citation>
    <scope>IDENTIFICATION</scope>
    <source>
        <tissue evidence="3">Thorax and Abdomen</tissue>
    </source>
</reference>
<keyword evidence="2" id="KW-1185">Reference proteome</keyword>
<dbReference type="KEGG" id="nlo:107224057"/>
<protein>
    <submittedName>
        <fullName evidence="3">Uncharacterized protein LOC107224057</fullName>
    </submittedName>
</protein>